<accession>A0A2G4RBM0</accession>
<keyword evidence="2" id="KW-1185">Reference proteome</keyword>
<name>A0A2G4RBM0_9PROT</name>
<dbReference type="RefSeq" id="WP_099541903.1">
    <property type="nucleotide sequence ID" value="NZ_PEBQ01000164.1"/>
</dbReference>
<evidence type="ECO:0000313" key="1">
    <source>
        <dbReference type="EMBL" id="PHY93155.1"/>
    </source>
</evidence>
<evidence type="ECO:0000313" key="2">
    <source>
        <dbReference type="Proteomes" id="UP000228751"/>
    </source>
</evidence>
<proteinExistence type="predicted"/>
<comment type="caution">
    <text evidence="1">The sequence shown here is derived from an EMBL/GenBank/DDBJ whole genome shotgun (WGS) entry which is preliminary data.</text>
</comment>
<protein>
    <submittedName>
        <fullName evidence="1">Uncharacterized protein</fullName>
    </submittedName>
</protein>
<sequence length="63" mass="7236">MQVRDFKTVAELREAFPSAFLTNGTVDLSRKRGIRTLPRDMTVERHLILVNIFLALKDEDFSG</sequence>
<organism evidence="1 2">
    <name type="scientific">Acetobacter pomorum</name>
    <dbReference type="NCBI Taxonomy" id="65959"/>
    <lineage>
        <taxon>Bacteria</taxon>
        <taxon>Pseudomonadati</taxon>
        <taxon>Pseudomonadota</taxon>
        <taxon>Alphaproteobacteria</taxon>
        <taxon>Acetobacterales</taxon>
        <taxon>Acetobacteraceae</taxon>
        <taxon>Acetobacter</taxon>
    </lineage>
</organism>
<reference evidence="1 2" key="1">
    <citation type="submission" date="2017-10" db="EMBL/GenBank/DDBJ databases">
        <title>Genomic analysis of the genus Acetobacter.</title>
        <authorList>
            <person name="Kim K.H."/>
            <person name="Chun B.H."/>
            <person name="Son A.R."/>
            <person name="Jeon C.O."/>
        </authorList>
    </citation>
    <scope>NUCLEOTIDE SEQUENCE [LARGE SCALE GENOMIC DNA]</scope>
    <source>
        <strain evidence="1 2">LHT 2458</strain>
    </source>
</reference>
<dbReference type="EMBL" id="PEBQ01000164">
    <property type="protein sequence ID" value="PHY93155.1"/>
    <property type="molecule type" value="Genomic_DNA"/>
</dbReference>
<gene>
    <name evidence="1" type="ORF">CSR02_12765</name>
</gene>
<dbReference type="AlphaFoldDB" id="A0A2G4RBM0"/>
<dbReference type="Proteomes" id="UP000228751">
    <property type="component" value="Unassembled WGS sequence"/>
</dbReference>